<sequence length="231" mass="25904">MLGEDNTMTRAGLFKLLAEDLEDLGSGRQLVGIDGVDGSGKSTFAGGLSGALTMSQARPVLTIHVDDFLNLQEVRHRRGRSSPEGFWLDTYDYAALEKYVLTPLRKGGDGVYCPAVTDARKNVRLHTEPCKAPDDAIVLVEGMFLHRDRMAGHWDYSVFLDVPFAETARRMSARDGSNPDPEHHSMRRYVGGQRLYFEQARPWTRATRIIDNSLPEQPRLMPPEEASSRDR</sequence>
<dbReference type="InterPro" id="IPR027417">
    <property type="entry name" value="P-loop_NTPase"/>
</dbReference>
<protein>
    <submittedName>
        <fullName evidence="2">Uridine kinase</fullName>
        <ecNumber evidence="2">2.7.1.48</ecNumber>
    </submittedName>
</protein>
<dbReference type="SUPFAM" id="SSF52540">
    <property type="entry name" value="P-loop containing nucleoside triphosphate hydrolases"/>
    <property type="match status" value="1"/>
</dbReference>
<dbReference type="GO" id="GO:0004849">
    <property type="term" value="F:uridine kinase activity"/>
    <property type="evidence" value="ECO:0007669"/>
    <property type="project" value="UniProtKB-EC"/>
</dbReference>
<keyword evidence="3" id="KW-1185">Reference proteome</keyword>
<accession>A0ABW8N955</accession>
<proteinExistence type="predicted"/>
<evidence type="ECO:0000313" key="2">
    <source>
        <dbReference type="EMBL" id="MFK4640135.1"/>
    </source>
</evidence>
<keyword evidence="2" id="KW-0418">Kinase</keyword>
<comment type="caution">
    <text evidence="2">The sequence shown here is derived from an EMBL/GenBank/DDBJ whole genome shotgun (WGS) entry which is preliminary data.</text>
</comment>
<feature type="region of interest" description="Disordered" evidence="1">
    <location>
        <begin position="208"/>
        <end position="231"/>
    </location>
</feature>
<dbReference type="EMBL" id="JBIYEW010000003">
    <property type="protein sequence ID" value="MFK4640135.1"/>
    <property type="molecule type" value="Genomic_DNA"/>
</dbReference>
<organism evidence="2 3">
    <name type="scientific">Paenarthrobacter histidinolovorans</name>
    <dbReference type="NCBI Taxonomy" id="43664"/>
    <lineage>
        <taxon>Bacteria</taxon>
        <taxon>Bacillati</taxon>
        <taxon>Actinomycetota</taxon>
        <taxon>Actinomycetes</taxon>
        <taxon>Micrococcales</taxon>
        <taxon>Micrococcaceae</taxon>
        <taxon>Paenarthrobacter</taxon>
    </lineage>
</organism>
<evidence type="ECO:0000313" key="3">
    <source>
        <dbReference type="Proteomes" id="UP001620520"/>
    </source>
</evidence>
<reference evidence="2 3" key="1">
    <citation type="submission" date="2024-10" db="EMBL/GenBank/DDBJ databases">
        <title>Novel secondary metabolite-producing bacteria for plant disease control.</title>
        <authorList>
            <person name="Chevrette M."/>
        </authorList>
    </citation>
    <scope>NUCLEOTIDE SEQUENCE [LARGE SCALE GENOMIC DNA]</scope>
    <source>
        <strain evidence="2 3">J30 TE3557</strain>
    </source>
</reference>
<evidence type="ECO:0000256" key="1">
    <source>
        <dbReference type="SAM" id="MobiDB-lite"/>
    </source>
</evidence>
<dbReference type="Gene3D" id="3.40.50.300">
    <property type="entry name" value="P-loop containing nucleotide triphosphate hydrolases"/>
    <property type="match status" value="1"/>
</dbReference>
<keyword evidence="2" id="KW-0808">Transferase</keyword>
<dbReference type="RefSeq" id="WP_404594887.1">
    <property type="nucleotide sequence ID" value="NZ_JBIYEW010000003.1"/>
</dbReference>
<dbReference type="EC" id="2.7.1.48" evidence="2"/>
<dbReference type="Proteomes" id="UP001620520">
    <property type="component" value="Unassembled WGS sequence"/>
</dbReference>
<name>A0ABW8N955_9MICC</name>
<gene>
    <name evidence="2" type="ORF">ABIA52_003024</name>
</gene>